<dbReference type="OMA" id="PQWKTVE"/>
<dbReference type="KEGG" id="psoj:PHYSODRAFT_259733"/>
<gene>
    <name evidence="2" type="ORF">PHYSODRAFT_259733</name>
</gene>
<feature type="region of interest" description="Disordered" evidence="1">
    <location>
        <begin position="1"/>
        <end position="51"/>
    </location>
</feature>
<feature type="compositionally biased region" description="Polar residues" evidence="1">
    <location>
        <begin position="313"/>
        <end position="322"/>
    </location>
</feature>
<sequence length="430" mass="45678">MPEQLKKMKNRHVSKPAAARQTSPPASPASGAASSVSTSHRRDLLGGSIQEVSRKTLMERFRKRGRVESANYEQRALGGREGRSRAAANTTLQSNSLSFANTADGAAPIVLRAGRAPHHATFLVHKNENALARPQSAPNLMEQVLQRAADDEVIARIFPDICPRELRIAEVKSWECPWMHKEFPVDTEAKTTTKTPVKLLGQPRKGELLSQAARESSSGATTVVSPSSGVHVDTPAPPAPPAPVNVGSNGAHQASADVAVDKVDSSAKELDNEIDSLTNQLSLEEKRPLPISPVKTTEWPATAGTPPPVFTPQGASTPQWKTVESAKKTPGSRAGKRPQLRLKLEDMPTPQQAEERAQRAATRLIAKRDAMEAAAIAAAAASGSSTPANGPSAAQQALMKLNFSSGSESDLQSPSGTLLTHFAACIRAKS</sequence>
<dbReference type="InParanoid" id="G4ZBN8"/>
<dbReference type="GeneID" id="20639110"/>
<dbReference type="AlphaFoldDB" id="G4ZBN8"/>
<evidence type="ECO:0000313" key="2">
    <source>
        <dbReference type="EMBL" id="EGZ20652.1"/>
    </source>
</evidence>
<protein>
    <submittedName>
        <fullName evidence="2">Uncharacterized protein</fullName>
    </submittedName>
</protein>
<feature type="region of interest" description="Disordered" evidence="1">
    <location>
        <begin position="296"/>
        <end position="337"/>
    </location>
</feature>
<keyword evidence="3" id="KW-1185">Reference proteome</keyword>
<organism evidence="2 3">
    <name type="scientific">Phytophthora sojae (strain P6497)</name>
    <name type="common">Soybean stem and root rot agent</name>
    <name type="synonym">Phytophthora megasperma f. sp. glycines</name>
    <dbReference type="NCBI Taxonomy" id="1094619"/>
    <lineage>
        <taxon>Eukaryota</taxon>
        <taxon>Sar</taxon>
        <taxon>Stramenopiles</taxon>
        <taxon>Oomycota</taxon>
        <taxon>Peronosporomycetes</taxon>
        <taxon>Peronosporales</taxon>
        <taxon>Peronosporaceae</taxon>
        <taxon>Phytophthora</taxon>
    </lineage>
</organism>
<dbReference type="SMR" id="G4ZBN8"/>
<feature type="compositionally biased region" description="Low complexity" evidence="1">
    <location>
        <begin position="28"/>
        <end position="38"/>
    </location>
</feature>
<dbReference type="RefSeq" id="XP_009523369.1">
    <property type="nucleotide sequence ID" value="XM_009525074.1"/>
</dbReference>
<feature type="compositionally biased region" description="Polar residues" evidence="1">
    <location>
        <begin position="213"/>
        <end position="228"/>
    </location>
</feature>
<accession>G4ZBN8</accession>
<evidence type="ECO:0000313" key="3">
    <source>
        <dbReference type="Proteomes" id="UP000002640"/>
    </source>
</evidence>
<dbReference type="STRING" id="1094619.G4ZBN8"/>
<proteinExistence type="predicted"/>
<dbReference type="EMBL" id="JH159153">
    <property type="protein sequence ID" value="EGZ20652.1"/>
    <property type="molecule type" value="Genomic_DNA"/>
</dbReference>
<feature type="region of interest" description="Disordered" evidence="1">
    <location>
        <begin position="212"/>
        <end position="264"/>
    </location>
</feature>
<reference evidence="2 3" key="1">
    <citation type="journal article" date="2006" name="Science">
        <title>Phytophthora genome sequences uncover evolutionary origins and mechanisms of pathogenesis.</title>
        <authorList>
            <person name="Tyler B.M."/>
            <person name="Tripathy S."/>
            <person name="Zhang X."/>
            <person name="Dehal P."/>
            <person name="Jiang R.H."/>
            <person name="Aerts A."/>
            <person name="Arredondo F.D."/>
            <person name="Baxter L."/>
            <person name="Bensasson D."/>
            <person name="Beynon J.L."/>
            <person name="Chapman J."/>
            <person name="Damasceno C.M."/>
            <person name="Dorrance A.E."/>
            <person name="Dou D."/>
            <person name="Dickerman A.W."/>
            <person name="Dubchak I.L."/>
            <person name="Garbelotto M."/>
            <person name="Gijzen M."/>
            <person name="Gordon S.G."/>
            <person name="Govers F."/>
            <person name="Grunwald N.J."/>
            <person name="Huang W."/>
            <person name="Ivors K.L."/>
            <person name="Jones R.W."/>
            <person name="Kamoun S."/>
            <person name="Krampis K."/>
            <person name="Lamour K.H."/>
            <person name="Lee M.K."/>
            <person name="McDonald W.H."/>
            <person name="Medina M."/>
            <person name="Meijer H.J."/>
            <person name="Nordberg E.K."/>
            <person name="Maclean D.J."/>
            <person name="Ospina-Giraldo M.D."/>
            <person name="Morris P.F."/>
            <person name="Phuntumart V."/>
            <person name="Putnam N.H."/>
            <person name="Rash S."/>
            <person name="Rose J.K."/>
            <person name="Sakihama Y."/>
            <person name="Salamov A.A."/>
            <person name="Savidor A."/>
            <person name="Scheuring C.F."/>
            <person name="Smith B.M."/>
            <person name="Sobral B.W."/>
            <person name="Terry A."/>
            <person name="Torto-Alalibo T.A."/>
            <person name="Win J."/>
            <person name="Xu Z."/>
            <person name="Zhang H."/>
            <person name="Grigoriev I.V."/>
            <person name="Rokhsar D.S."/>
            <person name="Boore J.L."/>
        </authorList>
    </citation>
    <scope>NUCLEOTIDE SEQUENCE [LARGE SCALE GENOMIC DNA]</scope>
    <source>
        <strain evidence="2 3">P6497</strain>
    </source>
</reference>
<evidence type="ECO:0000256" key="1">
    <source>
        <dbReference type="SAM" id="MobiDB-lite"/>
    </source>
</evidence>
<dbReference type="Proteomes" id="UP000002640">
    <property type="component" value="Unassembled WGS sequence"/>
</dbReference>
<name>G4ZBN8_PHYSP</name>